<name>A0A480ASI1_9BURK</name>
<comment type="caution">
    <text evidence="4">The sequence shown here is derived from an EMBL/GenBank/DDBJ whole genome shotgun (WGS) entry which is preliminary data.</text>
</comment>
<organism evidence="4 5">
    <name type="scientific">Pseudaquabacterium pictum</name>
    <dbReference type="NCBI Taxonomy" id="2315236"/>
    <lineage>
        <taxon>Bacteria</taxon>
        <taxon>Pseudomonadati</taxon>
        <taxon>Pseudomonadota</taxon>
        <taxon>Betaproteobacteria</taxon>
        <taxon>Burkholderiales</taxon>
        <taxon>Sphaerotilaceae</taxon>
        <taxon>Pseudaquabacterium</taxon>
    </lineage>
</organism>
<dbReference type="Proteomes" id="UP000301751">
    <property type="component" value="Unassembled WGS sequence"/>
</dbReference>
<keyword evidence="5" id="KW-1185">Reference proteome</keyword>
<evidence type="ECO:0000256" key="1">
    <source>
        <dbReference type="ARBA" id="ARBA00007689"/>
    </source>
</evidence>
<dbReference type="Gene3D" id="3.30.70.1060">
    <property type="entry name" value="Dimeric alpha+beta barrel"/>
    <property type="match status" value="1"/>
</dbReference>
<comment type="similarity">
    <text evidence="1">Belongs to the YciI family.</text>
</comment>
<accession>A0A480ASI1</accession>
<dbReference type="Pfam" id="PF03795">
    <property type="entry name" value="YCII"/>
    <property type="match status" value="1"/>
</dbReference>
<feature type="domain" description="YCII-related" evidence="3">
    <location>
        <begin position="48"/>
        <end position="112"/>
    </location>
</feature>
<evidence type="ECO:0000313" key="5">
    <source>
        <dbReference type="Proteomes" id="UP000301751"/>
    </source>
</evidence>
<dbReference type="PROSITE" id="PS51257">
    <property type="entry name" value="PROKAR_LIPOPROTEIN"/>
    <property type="match status" value="1"/>
</dbReference>
<protein>
    <recommendedName>
        <fullName evidence="3">YCII-related domain-containing protein</fullName>
    </recommendedName>
</protein>
<dbReference type="InterPro" id="IPR011008">
    <property type="entry name" value="Dimeric_a/b-barrel"/>
</dbReference>
<evidence type="ECO:0000259" key="3">
    <source>
        <dbReference type="Pfam" id="PF03795"/>
    </source>
</evidence>
<reference evidence="5" key="1">
    <citation type="submission" date="2019-03" db="EMBL/GenBank/DDBJ databases">
        <title>Aquabacterium pictum sp.nov., the first bacteriochlorophyll a-containing freshwater bacterium in the genus Aquabacterium of the class Betaproteobacteria.</title>
        <authorList>
            <person name="Hirose S."/>
            <person name="Tank M."/>
            <person name="Hara E."/>
            <person name="Tamaki H."/>
            <person name="Takaichi S."/>
            <person name="Haruta S."/>
            <person name="Hanada S."/>
        </authorList>
    </citation>
    <scope>NUCLEOTIDE SEQUENCE [LARGE SCALE GENOMIC DNA]</scope>
    <source>
        <strain evidence="5">W35</strain>
    </source>
</reference>
<proteinExistence type="inferred from homology"/>
<feature type="chain" id="PRO_5019831588" description="YCII-related domain-containing protein" evidence="2">
    <location>
        <begin position="28"/>
        <end position="225"/>
    </location>
</feature>
<sequence>MLKTMQRRTLCLAPLSLLAACATPPAAAPSDLWFILLEAGRPTPPDKAAVAAMQTGHIDNFKRLFAQGRLLAAGPLSDPGGPRRGIVVVRADSLAMLTGYFEPDTYVREGHMTLNARRAVAHRPLHTEGIDASRIEEVRIVLIGRPAGPDPSADRRSALLRGLVDAGRLGAWYTLADGPVAEVLLARGTDSAALQSALAPYADAGPAVRVEVLRQWIAPGVVGPR</sequence>
<keyword evidence="2" id="KW-0732">Signal</keyword>
<feature type="signal peptide" evidence="2">
    <location>
        <begin position="1"/>
        <end position="27"/>
    </location>
</feature>
<dbReference type="AlphaFoldDB" id="A0A480ASI1"/>
<dbReference type="InterPro" id="IPR005545">
    <property type="entry name" value="YCII"/>
</dbReference>
<dbReference type="SUPFAM" id="SSF54909">
    <property type="entry name" value="Dimeric alpha+beta barrel"/>
    <property type="match status" value="1"/>
</dbReference>
<evidence type="ECO:0000313" key="4">
    <source>
        <dbReference type="EMBL" id="GCL62675.1"/>
    </source>
</evidence>
<dbReference type="EMBL" id="BJCL01000003">
    <property type="protein sequence ID" value="GCL62675.1"/>
    <property type="molecule type" value="Genomic_DNA"/>
</dbReference>
<gene>
    <name evidence="4" type="ORF">AQPW35_17560</name>
</gene>
<evidence type="ECO:0000256" key="2">
    <source>
        <dbReference type="SAM" id="SignalP"/>
    </source>
</evidence>